<keyword evidence="3" id="KW-1185">Reference proteome</keyword>
<evidence type="ECO:0000259" key="1">
    <source>
        <dbReference type="Pfam" id="PF05170"/>
    </source>
</evidence>
<gene>
    <name evidence="2" type="ORF">HA49_02320</name>
</gene>
<organism evidence="2 3">
    <name type="scientific">Tatumella morbirosei</name>
    <dbReference type="NCBI Taxonomy" id="642227"/>
    <lineage>
        <taxon>Bacteria</taxon>
        <taxon>Pseudomonadati</taxon>
        <taxon>Pseudomonadota</taxon>
        <taxon>Gammaproteobacteria</taxon>
        <taxon>Enterobacterales</taxon>
        <taxon>Erwiniaceae</taxon>
        <taxon>Tatumella</taxon>
    </lineage>
</organism>
<evidence type="ECO:0000313" key="3">
    <source>
        <dbReference type="Proteomes" id="UP000029577"/>
    </source>
</evidence>
<name>A0A095TS91_9GAMM</name>
<sequence>MKFIGKFFLILLLILLLLLVAAWFALKSTWGAGTLSRWISDDTAYHLSIGRIRHSLSSPLVVTLEDFTFGNDGQPAMVVASKVTLGLSLLQFSDPSHFDSLQLSDGEIDLGNIRPGTGFPLQANHLYLNNISVVQPDVSNSYQANETTAEITPWKPSQSQMLGNNYSFHIGIGQLMLGQQHLANISARGSVSPQKLMLDNVNGDAERGTFSGSAIHEADRWQILQLNLQNTRFQTSKSLPELLAPLEQHNIQPGQVSVSHATIVGPDWAVTDLNLQLNNPQIPDSTFLAGGGKLSVQASDFVWGTQEFAQPQATMEQTAQGLNISNFTTHWVNGTVTANGTWSSDSRQLAVDNLSLTGLEYTLPEDWRQFWQAPLPDWLDSVLIRNLTINNSLVIDINPDFPFQMTALHASGNQLLLAQNHQWGIWSGDSEWQAAEATFNRQDIRAPWLKLHADARGISINDFKMLVNKGPMVGSAQISQQPTRNFSVNLRGQSVPVNMFADWGWPVTSVTGLGNLTLNATGSLQAGKPLAPTVNGSLSIATDAGTVQQTMQSGSIQ</sequence>
<dbReference type="GO" id="GO:0005886">
    <property type="term" value="C:plasma membrane"/>
    <property type="evidence" value="ECO:0007669"/>
    <property type="project" value="TreeGrafter"/>
</dbReference>
<dbReference type="RefSeq" id="WP_038016339.1">
    <property type="nucleotide sequence ID" value="NZ_JPKR02000005.1"/>
</dbReference>
<accession>A0A095TS91</accession>
<dbReference type="Proteomes" id="UP000029577">
    <property type="component" value="Unassembled WGS sequence"/>
</dbReference>
<comment type="caution">
    <text evidence="2">The sequence shown here is derived from an EMBL/GenBank/DDBJ whole genome shotgun (WGS) entry which is preliminary data.</text>
</comment>
<dbReference type="GO" id="GO:0090313">
    <property type="term" value="P:regulation of protein targeting to membrane"/>
    <property type="evidence" value="ECO:0007669"/>
    <property type="project" value="TreeGrafter"/>
</dbReference>
<protein>
    <recommendedName>
        <fullName evidence="1">AsmA domain-containing protein</fullName>
    </recommendedName>
</protein>
<dbReference type="Pfam" id="PF05170">
    <property type="entry name" value="AsmA"/>
    <property type="match status" value="1"/>
</dbReference>
<dbReference type="AlphaFoldDB" id="A0A095TS91"/>
<feature type="domain" description="AsmA" evidence="1">
    <location>
        <begin position="1"/>
        <end position="548"/>
    </location>
</feature>
<dbReference type="InterPro" id="IPR052894">
    <property type="entry name" value="AsmA-related"/>
</dbReference>
<dbReference type="STRING" id="642227.HA49_02320"/>
<dbReference type="InterPro" id="IPR007844">
    <property type="entry name" value="AsmA"/>
</dbReference>
<dbReference type="eggNOG" id="COG2982">
    <property type="taxonomic scope" value="Bacteria"/>
</dbReference>
<dbReference type="PANTHER" id="PTHR30441:SF4">
    <property type="entry name" value="PROTEIN ASMA"/>
    <property type="match status" value="1"/>
</dbReference>
<dbReference type="EMBL" id="JPKR02000005">
    <property type="protein sequence ID" value="KGD79439.1"/>
    <property type="molecule type" value="Genomic_DNA"/>
</dbReference>
<evidence type="ECO:0000313" key="2">
    <source>
        <dbReference type="EMBL" id="KGD79439.1"/>
    </source>
</evidence>
<dbReference type="OrthoDB" id="7053268at2"/>
<dbReference type="PANTHER" id="PTHR30441">
    <property type="entry name" value="DUF748 DOMAIN-CONTAINING PROTEIN"/>
    <property type="match status" value="1"/>
</dbReference>
<reference evidence="2" key="1">
    <citation type="submission" date="2014-12" db="EMBL/GenBank/DDBJ databases">
        <title>The draft genome of the Tatumella morbirosei type strain, LMG23360T isolated from pineapple rot.</title>
        <authorList>
            <person name="Smits T.H."/>
            <person name="Palmer M."/>
            <person name="Venter S.N."/>
            <person name="Duffy B."/>
            <person name="Steenkamp E.T."/>
            <person name="Chan W.Y."/>
            <person name="Coutinho T.A."/>
            <person name="Coetzee M.P."/>
            <person name="De Maayer P."/>
        </authorList>
    </citation>
    <scope>NUCLEOTIDE SEQUENCE [LARGE SCALE GENOMIC DNA]</scope>
    <source>
        <strain evidence="2">LMG 23360</strain>
    </source>
</reference>
<proteinExistence type="predicted"/>